<dbReference type="InterPro" id="IPR000436">
    <property type="entry name" value="Sushi_SCR_CCP_dom"/>
</dbReference>
<feature type="disulfide bond" evidence="4">
    <location>
        <begin position="196"/>
        <end position="223"/>
    </location>
</feature>
<keyword evidence="1" id="KW-0732">Signal</keyword>
<feature type="domain" description="Sushi" evidence="6">
    <location>
        <begin position="39"/>
        <end position="106"/>
    </location>
</feature>
<dbReference type="PANTHER" id="PTHR45656:SF4">
    <property type="entry name" value="PROTEIN CBR-CLEC-78"/>
    <property type="match status" value="1"/>
</dbReference>
<evidence type="ECO:0000256" key="2">
    <source>
        <dbReference type="ARBA" id="ARBA00022737"/>
    </source>
</evidence>
<feature type="transmembrane region" description="Helical" evidence="5">
    <location>
        <begin position="429"/>
        <end position="450"/>
    </location>
</feature>
<evidence type="ECO:0000256" key="4">
    <source>
        <dbReference type="PROSITE-ProRule" id="PRU00302"/>
    </source>
</evidence>
<comment type="caution">
    <text evidence="4">Lacks conserved residue(s) required for the propagation of feature annotation.</text>
</comment>
<feature type="disulfide bond" evidence="4">
    <location>
        <begin position="228"/>
        <end position="271"/>
    </location>
</feature>
<dbReference type="SMART" id="SM00032">
    <property type="entry name" value="CCP"/>
    <property type="match status" value="8"/>
</dbReference>
<name>A0A401RRR4_CHIPU</name>
<dbReference type="EMBL" id="BEZZ01001962">
    <property type="protein sequence ID" value="GCC20826.1"/>
    <property type="molecule type" value="Genomic_DNA"/>
</dbReference>
<dbReference type="Gene3D" id="2.10.70.10">
    <property type="entry name" value="Complement Module, domain 1"/>
    <property type="match status" value="8"/>
</dbReference>
<feature type="domain" description="Sushi" evidence="6">
    <location>
        <begin position="543"/>
        <end position="598"/>
    </location>
</feature>
<dbReference type="Pfam" id="PF00084">
    <property type="entry name" value="Sushi"/>
    <property type="match status" value="8"/>
</dbReference>
<dbReference type="AlphaFoldDB" id="A0A401RRR4"/>
<evidence type="ECO:0000259" key="6">
    <source>
        <dbReference type="PROSITE" id="PS50923"/>
    </source>
</evidence>
<dbReference type="PANTHER" id="PTHR45656">
    <property type="entry name" value="PROTEIN CBR-CLEC-78"/>
    <property type="match status" value="1"/>
</dbReference>
<evidence type="ECO:0000256" key="1">
    <source>
        <dbReference type="ARBA" id="ARBA00022729"/>
    </source>
</evidence>
<keyword evidence="5" id="KW-0472">Membrane</keyword>
<sequence>MRRRVFIISPNIKQRREDCEMLERLILALMAIGVTRVTGDCSKPPLLENGFPANKFTPETLFDVGTQITYKCNLGYVFKKEMLNGSRSVTCKEDSTWTPLEVICEPKICGNPGKIANGYYEAPNATFGSKVIFHCDTGYKMVGRSFRVCKADGWDGQIPACEAITCDDLPPISNGKTPSLPHGDHWQYGMVAAYSCDNGNSLIGAEKLICTESGKWDNDPPTCKVVECQRPELPANGKIKEGFGPKYRYREIISYICNEGFEMVGDHVIECKENNTFIPAPPICKPRNCGNPGNILNGYYELRNASFETKATFYCNEGYRMVGRNFRLCKADGWDGQVPTCEVISCDLPLLNNGTVSSPPSGDQWEPGMVANYSCDNGYSLFGAERLTCTASGKWDKDPPTCRESKMPLTRKIGETKEKPPATIGTTGIVVSCIIGICVGIGGAAGLSFYNKKRAKMWQEIFLIVAVFVTLCSTDNPDQCQKPPVVKSAVLLDQYLVRQHFSVGDVVSYKCLPGYAWDDNTPNDVTCQANLTWSEPKMSCLPKTCGRPKDLQNGYYTATGETFGDTATYYCNEGYQLLGKSLTRCTELGWTKGFRICD</sequence>
<feature type="disulfide bond" evidence="4">
    <location>
        <begin position="346"/>
        <end position="389"/>
    </location>
</feature>
<feature type="domain" description="Sushi" evidence="6">
    <location>
        <begin position="164"/>
        <end position="225"/>
    </location>
</feature>
<accession>A0A401RRR4</accession>
<proteinExistence type="predicted"/>
<keyword evidence="5" id="KW-0812">Transmembrane</keyword>
<feature type="domain" description="Sushi" evidence="6">
    <location>
        <begin position="478"/>
        <end position="542"/>
    </location>
</feature>
<feature type="disulfide bond" evidence="4">
    <location>
        <begin position="257"/>
        <end position="284"/>
    </location>
</feature>
<dbReference type="STRING" id="137246.A0A401RRR4"/>
<keyword evidence="5" id="KW-1133">Transmembrane helix</keyword>
<keyword evidence="4" id="KW-0768">Sushi</keyword>
<reference evidence="7 8" key="1">
    <citation type="journal article" date="2018" name="Nat. Ecol. Evol.">
        <title>Shark genomes provide insights into elasmobranch evolution and the origin of vertebrates.</title>
        <authorList>
            <person name="Hara Y"/>
            <person name="Yamaguchi K"/>
            <person name="Onimaru K"/>
            <person name="Kadota M"/>
            <person name="Koyanagi M"/>
            <person name="Keeley SD"/>
            <person name="Tatsumi K"/>
            <person name="Tanaka K"/>
            <person name="Motone F"/>
            <person name="Kageyama Y"/>
            <person name="Nozu R"/>
            <person name="Adachi N"/>
            <person name="Nishimura O"/>
            <person name="Nakagawa R"/>
            <person name="Tanegashima C"/>
            <person name="Kiyatake I"/>
            <person name="Matsumoto R"/>
            <person name="Murakumo K"/>
            <person name="Nishida K"/>
            <person name="Terakita A"/>
            <person name="Kuratani S"/>
            <person name="Sato K"/>
            <person name="Hyodo S Kuraku.S."/>
        </authorList>
    </citation>
    <scope>NUCLEOTIDE SEQUENCE [LARGE SCALE GENOMIC DNA]</scope>
</reference>
<evidence type="ECO:0000313" key="8">
    <source>
        <dbReference type="Proteomes" id="UP000287033"/>
    </source>
</evidence>
<keyword evidence="8" id="KW-1185">Reference proteome</keyword>
<organism evidence="7 8">
    <name type="scientific">Chiloscyllium punctatum</name>
    <name type="common">Brownbanded bambooshark</name>
    <name type="synonym">Hemiscyllium punctatum</name>
    <dbReference type="NCBI Taxonomy" id="137246"/>
    <lineage>
        <taxon>Eukaryota</taxon>
        <taxon>Metazoa</taxon>
        <taxon>Chordata</taxon>
        <taxon>Craniata</taxon>
        <taxon>Vertebrata</taxon>
        <taxon>Chondrichthyes</taxon>
        <taxon>Elasmobranchii</taxon>
        <taxon>Galeomorphii</taxon>
        <taxon>Galeoidea</taxon>
        <taxon>Orectolobiformes</taxon>
        <taxon>Hemiscylliidae</taxon>
        <taxon>Chiloscyllium</taxon>
    </lineage>
</organism>
<evidence type="ECO:0000256" key="5">
    <source>
        <dbReference type="SAM" id="Phobius"/>
    </source>
</evidence>
<comment type="caution">
    <text evidence="7">The sequence shown here is derived from an EMBL/GenBank/DDBJ whole genome shotgun (WGS) entry which is preliminary data.</text>
</comment>
<feature type="disulfide bond" evidence="4">
    <location>
        <begin position="375"/>
        <end position="402"/>
    </location>
</feature>
<keyword evidence="2" id="KW-0677">Repeat</keyword>
<dbReference type="Proteomes" id="UP000287033">
    <property type="component" value="Unassembled WGS sequence"/>
</dbReference>
<dbReference type="InterPro" id="IPR051277">
    <property type="entry name" value="SEZ6_CSMD_C4BPB_Regulators"/>
</dbReference>
<dbReference type="PROSITE" id="PS50923">
    <property type="entry name" value="SUSHI"/>
    <property type="match status" value="8"/>
</dbReference>
<evidence type="ECO:0000313" key="7">
    <source>
        <dbReference type="EMBL" id="GCC20826.1"/>
    </source>
</evidence>
<protein>
    <recommendedName>
        <fullName evidence="6">Sushi domain-containing protein</fullName>
    </recommendedName>
</protein>
<dbReference type="CDD" id="cd00033">
    <property type="entry name" value="CCP"/>
    <property type="match status" value="8"/>
</dbReference>
<feature type="non-terminal residue" evidence="7">
    <location>
        <position position="598"/>
    </location>
</feature>
<feature type="domain" description="Sushi" evidence="6">
    <location>
        <begin position="107"/>
        <end position="163"/>
    </location>
</feature>
<keyword evidence="3 4" id="KW-1015">Disulfide bond</keyword>
<dbReference type="OMA" id="VLRYRCH"/>
<dbReference type="SUPFAM" id="SSF57535">
    <property type="entry name" value="Complement control module/SCR domain"/>
    <property type="match status" value="8"/>
</dbReference>
<dbReference type="InterPro" id="IPR035976">
    <property type="entry name" value="Sushi/SCR/CCP_sf"/>
</dbReference>
<dbReference type="OrthoDB" id="6480633at2759"/>
<gene>
    <name evidence="7" type="ORF">chiPu_0019394</name>
</gene>
<feature type="domain" description="Sushi" evidence="6">
    <location>
        <begin position="287"/>
        <end position="343"/>
    </location>
</feature>
<feature type="domain" description="Sushi" evidence="6">
    <location>
        <begin position="344"/>
        <end position="404"/>
    </location>
</feature>
<feature type="domain" description="Sushi" evidence="6">
    <location>
        <begin position="226"/>
        <end position="286"/>
    </location>
</feature>
<evidence type="ECO:0000256" key="3">
    <source>
        <dbReference type="ARBA" id="ARBA00023157"/>
    </source>
</evidence>